<evidence type="ECO:0000259" key="6">
    <source>
        <dbReference type="PROSITE" id="PS50924"/>
    </source>
</evidence>
<dbReference type="PROSITE" id="PS50924">
    <property type="entry name" value="MHYT"/>
    <property type="match status" value="1"/>
</dbReference>
<dbReference type="SMART" id="SM00052">
    <property type="entry name" value="EAL"/>
    <property type="match status" value="1"/>
</dbReference>
<dbReference type="PROSITE" id="PS50112">
    <property type="entry name" value="PAS"/>
    <property type="match status" value="1"/>
</dbReference>
<dbReference type="CDD" id="cd01949">
    <property type="entry name" value="GGDEF"/>
    <property type="match status" value="1"/>
</dbReference>
<dbReference type="InterPro" id="IPR000700">
    <property type="entry name" value="PAS-assoc_C"/>
</dbReference>
<dbReference type="PANTHER" id="PTHR44757">
    <property type="entry name" value="DIGUANYLATE CYCLASE DGCP"/>
    <property type="match status" value="1"/>
</dbReference>
<dbReference type="InterPro" id="IPR000160">
    <property type="entry name" value="GGDEF_dom"/>
</dbReference>
<keyword evidence="8" id="KW-1185">Reference proteome</keyword>
<evidence type="ECO:0000256" key="1">
    <source>
        <dbReference type="PROSITE-ProRule" id="PRU00244"/>
    </source>
</evidence>
<feature type="domain" description="EAL" evidence="4">
    <location>
        <begin position="577"/>
        <end position="830"/>
    </location>
</feature>
<dbReference type="EMBL" id="CP109617">
    <property type="protein sequence ID" value="WED55779.1"/>
    <property type="molecule type" value="Genomic_DNA"/>
</dbReference>
<dbReference type="InterPro" id="IPR029787">
    <property type="entry name" value="Nucleotide_cyclase"/>
</dbReference>
<dbReference type="Pfam" id="PF00990">
    <property type="entry name" value="GGDEF"/>
    <property type="match status" value="1"/>
</dbReference>
<feature type="transmembrane region" description="Helical" evidence="1">
    <location>
        <begin position="170"/>
        <end position="192"/>
    </location>
</feature>
<dbReference type="InterPro" id="IPR052155">
    <property type="entry name" value="Biofilm_reg_signaling"/>
</dbReference>
<feature type="transmembrane region" description="Helical" evidence="1">
    <location>
        <begin position="204"/>
        <end position="226"/>
    </location>
</feature>
<dbReference type="CDD" id="cd00130">
    <property type="entry name" value="PAS"/>
    <property type="match status" value="1"/>
</dbReference>
<feature type="transmembrane region" description="Helical" evidence="1">
    <location>
        <begin position="102"/>
        <end position="125"/>
    </location>
</feature>
<dbReference type="SMART" id="SM00267">
    <property type="entry name" value="GGDEF"/>
    <property type="match status" value="1"/>
</dbReference>
<proteinExistence type="predicted"/>
<feature type="domain" description="PAS" evidence="2">
    <location>
        <begin position="279"/>
        <end position="327"/>
    </location>
</feature>
<dbReference type="RefSeq" id="WP_275060297.1">
    <property type="nucleotide sequence ID" value="NZ_CP109617.1"/>
</dbReference>
<dbReference type="NCBIfam" id="TIGR00254">
    <property type="entry name" value="GGDEF"/>
    <property type="match status" value="1"/>
</dbReference>
<keyword evidence="1" id="KW-0472">Membrane</keyword>
<dbReference type="SUPFAM" id="SSF141868">
    <property type="entry name" value="EAL domain-like"/>
    <property type="match status" value="1"/>
</dbReference>
<sequence>MIPECATLIKHFFIHSLYHLKLKGLFLIEHHLSNSYNFPLVILSIAVAIFAAGVALDISSRLKYAKHASRLRWVVAGAFSLGLGIWAMHFIGMLAFHLHDDVTYHLGIVLLSIVPAVVASGLAFWMISHPETRPIQLVFGAFLISVGIVSMHYIGMEAMQMNAILTYDPIMWIASAIVAFVASLVGLYILFYIPNVSRFHWRRLVSSVLIGVAVSSMHYVGMGAARFTPMEGAAKPVSDYAVDSTLLAYVIEASVMTLFILMYISLRTASQLEAQSEELELKFESIIESASDAIIVADHNRTILQWNQGATDLFGYTYDEMIGQSIVAIIPERFRDAHERGMKRYEATGEKRVIGQTVELIGLRKDGVEVPIEMSLGTWKTDKGIFFSSIIRDISERKRIEAQINDLVYLDPLTGLPNRRLFSDRLDALLGQSQQESFALYYIDLDNFKVINDRFGHSIGDQFLKQVTTRIQSTIQKSDTLARLGGDEFIILSPHTKSNLAAHRAQELINILHPPFELENEEVFTGASIGISLHPSDGDTAEDLIKNADIAMYRAKADGKNGYQFFTNELNESVSRRSNLSMALRKGIGRGEFTVHYQPQIQLETEMVIGMEALVRWNHPDLGMISPGEFIPIAEETGSIHRLGEFVLNEACRQNKAWQDAGIPPFRVAVNISAIQFAQKDLPEVVSRALDSSGLDAQYLELELTESVIQSADRAIETMHELVALGVHLSIDDFGTGYSSLSYLKLFPIDTLKIDQHFTKNIESDEKDAALVKTIIRMAHELDLNVIAEGVETENQVAFLKAESCNQAQGYFYNRPLPAEEIEVFFQQYKKASSS</sequence>
<evidence type="ECO:0000259" key="2">
    <source>
        <dbReference type="PROSITE" id="PS50112"/>
    </source>
</evidence>
<dbReference type="InterPro" id="IPR043128">
    <property type="entry name" value="Rev_trsase/Diguanyl_cyclase"/>
</dbReference>
<keyword evidence="1" id="KW-1133">Transmembrane helix</keyword>
<evidence type="ECO:0000259" key="5">
    <source>
        <dbReference type="PROSITE" id="PS50887"/>
    </source>
</evidence>
<dbReference type="Pfam" id="PF13426">
    <property type="entry name" value="PAS_9"/>
    <property type="match status" value="1"/>
</dbReference>
<dbReference type="PROSITE" id="PS50883">
    <property type="entry name" value="EAL"/>
    <property type="match status" value="1"/>
</dbReference>
<evidence type="ECO:0000259" key="4">
    <source>
        <dbReference type="PROSITE" id="PS50883"/>
    </source>
</evidence>
<feature type="transmembrane region" description="Helical" evidence="1">
    <location>
        <begin position="71"/>
        <end position="96"/>
    </location>
</feature>
<dbReference type="NCBIfam" id="TIGR00229">
    <property type="entry name" value="sensory_box"/>
    <property type="match status" value="1"/>
</dbReference>
<reference evidence="7 8" key="1">
    <citation type="submission" date="2022-10" db="EMBL/GenBank/DDBJ databases">
        <title>Complete genome sequence of Exiguobacterium profundum TSS-3 isolated from an extremely saline-alkaline spring located in Ixtapa, Chiapas-Mexico.</title>
        <authorList>
            <person name="Rincon-Rosales R."/>
            <person name="Rogel M.A."/>
            <person name="Rincon-Molina C.I."/>
            <person name="Guerrero G."/>
            <person name="Manzano-Gomez L.A."/>
            <person name="Lopez-Lopez A."/>
            <person name="Rincon Molina F.A."/>
            <person name="Martinez-Romero E."/>
        </authorList>
    </citation>
    <scope>NUCLEOTIDE SEQUENCE [LARGE SCALE GENOMIC DNA]</scope>
    <source>
        <strain evidence="7 8">TSS-3</strain>
    </source>
</reference>
<protein>
    <submittedName>
        <fullName evidence="7">EAL domain-containing protein</fullName>
    </submittedName>
</protein>
<dbReference type="PANTHER" id="PTHR44757:SF2">
    <property type="entry name" value="BIOFILM ARCHITECTURE MAINTENANCE PROTEIN MBAA"/>
    <property type="match status" value="1"/>
</dbReference>
<organism evidence="7 8">
    <name type="scientific">Exiguobacterium profundum</name>
    <dbReference type="NCBI Taxonomy" id="307643"/>
    <lineage>
        <taxon>Bacteria</taxon>
        <taxon>Bacillati</taxon>
        <taxon>Bacillota</taxon>
        <taxon>Bacilli</taxon>
        <taxon>Bacillales</taxon>
        <taxon>Bacillales Family XII. Incertae Sedis</taxon>
        <taxon>Exiguobacterium</taxon>
    </lineage>
</organism>
<accession>A0ABY8B0X5</accession>
<feature type="transmembrane region" description="Helical" evidence="1">
    <location>
        <begin position="137"/>
        <end position="155"/>
    </location>
</feature>
<feature type="transmembrane region" description="Helical" evidence="1">
    <location>
        <begin position="36"/>
        <end position="59"/>
    </location>
</feature>
<dbReference type="SMART" id="SM00091">
    <property type="entry name" value="PAS"/>
    <property type="match status" value="1"/>
</dbReference>
<dbReference type="Gene3D" id="3.30.70.270">
    <property type="match status" value="1"/>
</dbReference>
<evidence type="ECO:0000313" key="8">
    <source>
        <dbReference type="Proteomes" id="UP001219957"/>
    </source>
</evidence>
<dbReference type="InterPro" id="IPR035965">
    <property type="entry name" value="PAS-like_dom_sf"/>
</dbReference>
<keyword evidence="1" id="KW-0812">Transmembrane</keyword>
<dbReference type="Gene3D" id="3.20.20.450">
    <property type="entry name" value="EAL domain"/>
    <property type="match status" value="1"/>
</dbReference>
<dbReference type="PROSITE" id="PS50113">
    <property type="entry name" value="PAC"/>
    <property type="match status" value="1"/>
</dbReference>
<dbReference type="PROSITE" id="PS50887">
    <property type="entry name" value="GGDEF"/>
    <property type="match status" value="1"/>
</dbReference>
<dbReference type="Proteomes" id="UP001219957">
    <property type="component" value="Chromosome"/>
</dbReference>
<evidence type="ECO:0000259" key="3">
    <source>
        <dbReference type="PROSITE" id="PS50113"/>
    </source>
</evidence>
<dbReference type="SUPFAM" id="SSF55785">
    <property type="entry name" value="PYP-like sensor domain (PAS domain)"/>
    <property type="match status" value="1"/>
</dbReference>
<feature type="domain" description="MHYT" evidence="6">
    <location>
        <begin position="36"/>
        <end position="228"/>
    </location>
</feature>
<gene>
    <name evidence="7" type="ORF">OE059_02665</name>
</gene>
<dbReference type="InterPro" id="IPR001633">
    <property type="entry name" value="EAL_dom"/>
</dbReference>
<name>A0ABY8B0X5_9BACL</name>
<feature type="domain" description="GGDEF" evidence="5">
    <location>
        <begin position="436"/>
        <end position="568"/>
    </location>
</feature>
<dbReference type="Pfam" id="PF03707">
    <property type="entry name" value="MHYT"/>
    <property type="match status" value="3"/>
</dbReference>
<dbReference type="SUPFAM" id="SSF55073">
    <property type="entry name" value="Nucleotide cyclase"/>
    <property type="match status" value="1"/>
</dbReference>
<dbReference type="CDD" id="cd01948">
    <property type="entry name" value="EAL"/>
    <property type="match status" value="1"/>
</dbReference>
<dbReference type="Pfam" id="PF00563">
    <property type="entry name" value="EAL"/>
    <property type="match status" value="1"/>
</dbReference>
<dbReference type="InterPro" id="IPR000014">
    <property type="entry name" value="PAS"/>
</dbReference>
<dbReference type="InterPro" id="IPR005330">
    <property type="entry name" value="MHYT_dom"/>
</dbReference>
<feature type="domain" description="PAC" evidence="3">
    <location>
        <begin position="356"/>
        <end position="406"/>
    </location>
</feature>
<dbReference type="Gene3D" id="3.30.450.20">
    <property type="entry name" value="PAS domain"/>
    <property type="match status" value="1"/>
</dbReference>
<dbReference type="InterPro" id="IPR035919">
    <property type="entry name" value="EAL_sf"/>
</dbReference>
<evidence type="ECO:0000313" key="7">
    <source>
        <dbReference type="EMBL" id="WED55779.1"/>
    </source>
</evidence>